<reference evidence="1" key="1">
    <citation type="submission" date="2022-04" db="EMBL/GenBank/DDBJ databases">
        <title>Jade perch genome.</title>
        <authorList>
            <person name="Chao B."/>
        </authorList>
    </citation>
    <scope>NUCLEOTIDE SEQUENCE</scope>
    <source>
        <strain evidence="1">CB-2022</strain>
    </source>
</reference>
<proteinExistence type="predicted"/>
<comment type="caution">
    <text evidence="1">The sequence shown here is derived from an EMBL/GenBank/DDBJ whole genome shotgun (WGS) entry which is preliminary data.</text>
</comment>
<sequence>MSTTRPLLGMRRVTELTCPEQPTSRLPTSAARQPLEVPTVDEFTVLEDKEEELKCAKPRVEQVFKVAFTIIGLLDHTGQPHGSKTSRQIWLQLRGNREDVSKAKEYIRGLCDPELQKEERYPVDMHCIFAGARGLFLDRLIRDTSAEVVVPEPGRLRLLGQAEPVVMAQSRVQQFVALFQEKRSLPSDREPAVKRAFKSFVEERDDKYTMELLLLPSALKEELLGLAHSPTTTNTSCLVQLNQTLHPSMAEVDQDRSQSSTPVTELSNRILDTSFEEKGTGAVSGGGKAGGAIGLGPEAVLLNGSRPSHKRRSSESETRDTKRQYSLERRDESPERARERERQRDREGRGGSSSCRSKTPAASSSLSSTAKANTVGPIMLESSEGVSDDGEAVSPETNLRCLVNFFRTMGYQQEVVERVVKETGQTEDTFLVLEKIVEETKRCEEGSKLGEKEKRLRSSDTPASSSSSSSSSTVARFKEKERELSRVLVDPGRSKENIKPNQHGGSSNGLGHRRQCSGSETSTQQAITIKRSSSAQGGAGNYEVITIDDDDDVIPTNTKTAESRTSRMMTVAHLDTQSGSRTDYLARGGGISQRDYLSRGGTQTLGGSVKVESVTALRSTPQWLTATTASLASTPSSAQSISRPSASPYQTISHLGFRAPPVNDPPAPPVTGLARFHQSLRTPYTLKLPNEPGRQELRHIIIDGSNVAMAYPFVVLQPSDVRIPTVRVTTNYLGQLTCDVHCVFSRSSSVLLLSRNSAGCGDVLEAGPQGSQITVFVPQWRQKRDRLTTEQHFLNQLEDLRLLSFTPSREVCGQRISSHDDRFLLHLAEKTDGIIVTNDNLRDFVETSDTWRKIIQERLLQFTFVEDHFMIPDDPLGKDGPHLDIFLRKDYRRAPATPPPLRPPDFRPSSQQQQQPVYVQALHSAPRPVPSLMPQPTAHWPHSGPPRMAPAPPFPFPLALTPSPTVTGGDVGAEAKTVRHLPRPEATDRPHPHRQPVHERPERPVGAAAGINNWLSNENQQTHRRIY</sequence>
<organism evidence="1 2">
    <name type="scientific">Scortum barcoo</name>
    <name type="common">barcoo grunter</name>
    <dbReference type="NCBI Taxonomy" id="214431"/>
    <lineage>
        <taxon>Eukaryota</taxon>
        <taxon>Metazoa</taxon>
        <taxon>Chordata</taxon>
        <taxon>Craniata</taxon>
        <taxon>Vertebrata</taxon>
        <taxon>Euteleostomi</taxon>
        <taxon>Actinopterygii</taxon>
        <taxon>Neopterygii</taxon>
        <taxon>Teleostei</taxon>
        <taxon>Neoteleostei</taxon>
        <taxon>Acanthomorphata</taxon>
        <taxon>Eupercaria</taxon>
        <taxon>Centrarchiformes</taxon>
        <taxon>Terapontoidei</taxon>
        <taxon>Terapontidae</taxon>
        <taxon>Scortum</taxon>
    </lineage>
</organism>
<dbReference type="EMBL" id="CM041536">
    <property type="protein sequence ID" value="KAI3371621.1"/>
    <property type="molecule type" value="Genomic_DNA"/>
</dbReference>
<feature type="non-terminal residue" evidence="1">
    <location>
        <position position="1027"/>
    </location>
</feature>
<evidence type="ECO:0000313" key="1">
    <source>
        <dbReference type="EMBL" id="KAI3371621.1"/>
    </source>
</evidence>
<accession>A0ACB8WUY5</accession>
<protein>
    <submittedName>
        <fullName evidence="1">Uncharacterized protein</fullName>
    </submittedName>
</protein>
<gene>
    <name evidence="1" type="ORF">L3Q82_024187</name>
</gene>
<dbReference type="Proteomes" id="UP000831701">
    <property type="component" value="Chromosome 6"/>
</dbReference>
<evidence type="ECO:0000313" key="2">
    <source>
        <dbReference type="Proteomes" id="UP000831701"/>
    </source>
</evidence>
<keyword evidence="2" id="KW-1185">Reference proteome</keyword>
<name>A0ACB8WUY5_9TELE</name>